<dbReference type="InterPro" id="IPR017441">
    <property type="entry name" value="Protein_kinase_ATP_BS"/>
</dbReference>
<dbReference type="STRING" id="4572.M7YH08"/>
<keyword evidence="5" id="KW-0812">Transmembrane</keyword>
<evidence type="ECO:0000256" key="1">
    <source>
        <dbReference type="ARBA" id="ARBA00004251"/>
    </source>
</evidence>
<dbReference type="InterPro" id="IPR000719">
    <property type="entry name" value="Prot_kinase_dom"/>
</dbReference>
<reference evidence="14" key="1">
    <citation type="journal article" date="2013" name="Nature">
        <title>Draft genome of the wheat A-genome progenitor Triticum urartu.</title>
        <authorList>
            <person name="Ling H.Q."/>
            <person name="Zhao S."/>
            <person name="Liu D."/>
            <person name="Wang J."/>
            <person name="Sun H."/>
            <person name="Zhang C."/>
            <person name="Fan H."/>
            <person name="Li D."/>
            <person name="Dong L."/>
            <person name="Tao Y."/>
            <person name="Gao C."/>
            <person name="Wu H."/>
            <person name="Li Y."/>
            <person name="Cui Y."/>
            <person name="Guo X."/>
            <person name="Zheng S."/>
            <person name="Wang B."/>
            <person name="Yu K."/>
            <person name="Liang Q."/>
            <person name="Yang W."/>
            <person name="Lou X."/>
            <person name="Chen J."/>
            <person name="Feng M."/>
            <person name="Jian J."/>
            <person name="Zhang X."/>
            <person name="Luo G."/>
            <person name="Jiang Y."/>
            <person name="Liu J."/>
            <person name="Wang Z."/>
            <person name="Sha Y."/>
            <person name="Zhang B."/>
            <person name="Wu H."/>
            <person name="Tang D."/>
            <person name="Shen Q."/>
            <person name="Xue P."/>
            <person name="Zou S."/>
            <person name="Wang X."/>
            <person name="Liu X."/>
            <person name="Wang F."/>
            <person name="Yang Y."/>
            <person name="An X."/>
            <person name="Dong Z."/>
            <person name="Zhang K."/>
            <person name="Zhang X."/>
            <person name="Luo M.C."/>
            <person name="Dvorak J."/>
            <person name="Tong Y."/>
            <person name="Wang J."/>
            <person name="Yang H."/>
            <person name="Li Z."/>
            <person name="Wang D."/>
            <person name="Zhang A."/>
            <person name="Wang J."/>
        </authorList>
    </citation>
    <scope>NUCLEOTIDE SEQUENCE</scope>
</reference>
<comment type="subcellular location">
    <subcellularLocation>
        <location evidence="1">Cell membrane</location>
        <topology evidence="1">Single-pass type I membrane protein</topology>
    </subcellularLocation>
</comment>
<dbReference type="GO" id="GO:0005886">
    <property type="term" value="C:plasma membrane"/>
    <property type="evidence" value="ECO:0007669"/>
    <property type="project" value="UniProtKB-SubCell"/>
</dbReference>
<dbReference type="Gene3D" id="3.30.200.20">
    <property type="entry name" value="Phosphorylase Kinase, domain 1"/>
    <property type="match status" value="1"/>
</dbReference>
<evidence type="ECO:0000256" key="6">
    <source>
        <dbReference type="ARBA" id="ARBA00022729"/>
    </source>
</evidence>
<evidence type="ECO:0000256" key="13">
    <source>
        <dbReference type="SAM" id="MobiDB-lite"/>
    </source>
</evidence>
<dbReference type="GO" id="GO:0004672">
    <property type="term" value="F:protein kinase activity"/>
    <property type="evidence" value="ECO:0007669"/>
    <property type="project" value="InterPro"/>
</dbReference>
<dbReference type="FunFam" id="1.10.510.10:FF:000240">
    <property type="entry name" value="Lectin-domain containing receptor kinase A4.3"/>
    <property type="match status" value="1"/>
</dbReference>
<keyword evidence="6" id="KW-0732">Signal</keyword>
<dbReference type="Pfam" id="PF13947">
    <property type="entry name" value="GUB_WAK_bind"/>
    <property type="match status" value="1"/>
</dbReference>
<keyword evidence="14" id="KW-0418">Kinase</keyword>
<gene>
    <name evidence="14" type="ORF">TRIUR3_25176</name>
</gene>
<feature type="region of interest" description="Disordered" evidence="13">
    <location>
        <begin position="520"/>
        <end position="552"/>
    </location>
</feature>
<dbReference type="PROSITE" id="PS50011">
    <property type="entry name" value="PROTEIN_KINASE_DOM"/>
    <property type="match status" value="1"/>
</dbReference>
<accession>M7YH08</accession>
<feature type="compositionally biased region" description="Low complexity" evidence="13">
    <location>
        <begin position="523"/>
        <end position="533"/>
    </location>
</feature>
<dbReference type="GO" id="GO:0030247">
    <property type="term" value="F:polysaccharide binding"/>
    <property type="evidence" value="ECO:0007669"/>
    <property type="project" value="InterPro"/>
</dbReference>
<dbReference type="eggNOG" id="ENOG502QTX3">
    <property type="taxonomic scope" value="Eukaryota"/>
</dbReference>
<comment type="similarity">
    <text evidence="2">In the N-terminal section; belongs to the leguminous lectin family.</text>
</comment>
<keyword evidence="12" id="KW-0325">Glycoprotein</keyword>
<dbReference type="Gene3D" id="1.10.510.10">
    <property type="entry name" value="Transferase(Phosphotransferase) domain 1"/>
    <property type="match status" value="1"/>
</dbReference>
<dbReference type="PANTHER" id="PTHR27007">
    <property type="match status" value="1"/>
</dbReference>
<proteinExistence type="inferred from homology"/>
<comment type="similarity">
    <text evidence="3">In the C-terminal section; belongs to the protein kinase superfamily. Ser/Thr protein kinase family.</text>
</comment>
<dbReference type="AlphaFoldDB" id="M7YH08"/>
<evidence type="ECO:0000256" key="11">
    <source>
        <dbReference type="ARBA" id="ARBA00023170"/>
    </source>
</evidence>
<dbReference type="Pfam" id="PF00069">
    <property type="entry name" value="Pkinase"/>
    <property type="match status" value="1"/>
</dbReference>
<protein>
    <submittedName>
        <fullName evidence="14">L-type lectin-domain containing receptor kinase IX.1</fullName>
    </submittedName>
</protein>
<dbReference type="GO" id="GO:0005524">
    <property type="term" value="F:ATP binding"/>
    <property type="evidence" value="ECO:0007669"/>
    <property type="project" value="UniProtKB-UniRule"/>
</dbReference>
<dbReference type="InterPro" id="IPR050528">
    <property type="entry name" value="L-type_Lectin-RKs"/>
</dbReference>
<evidence type="ECO:0000256" key="12">
    <source>
        <dbReference type="ARBA" id="ARBA00023180"/>
    </source>
</evidence>
<evidence type="ECO:0000256" key="2">
    <source>
        <dbReference type="ARBA" id="ARBA00008536"/>
    </source>
</evidence>
<sequence>MATASLLLLADTAESRLTLKPGCQASCDGVDIPYPFGIGRGCFRPGFEIACVNSMPILFNTSAPIQVLNLSVTPRPEARVMLPVAYQCYNSSGGAVRSSSGSVDFNRDGMYRISNTGNQLFVLGCNTLVYTNSGLRGRYGYTYYSGCVTYANDSQSARTAPALGNPRPQRCTKGYKDSPYLEKGCTMAQEQQLQPTGMQSQEPKTKVIVPRPFIYAELAHGTNDFAKENVLGKGGFGIVYKGTISGIKEDVAIKKITEEVPSAQTRKGFRNEIIIMSQLHHRNILHLVGWCEEGNYLLFVYEMMKNGSLEDHLYPKVDTLDERVYDAPYDHTTLLLNWQRRRNIIMGIASGLAYLHLECKRCTVHRDIKPANVMLDGNFNAKLADFGLVTQINHTQTSRDTDNIIGTPAYIDPGYVDTGKSSGQSDVYSLGVLLLEIVCGEKPIFQSDGGNSLIKKVRQFHETNTILEAADKRLRGHYDEEIKKVEAGLRCVHQDRHQRPHMRRLRDFLIDFRVPLRSNPIPSGANESGSAAASEDEPGIMLSPPSRASEDAGVASLLKRVATF</sequence>
<keyword evidence="14" id="KW-0808">Transferase</keyword>
<keyword evidence="8" id="KW-0067">ATP-binding</keyword>
<organism evidence="14">
    <name type="scientific">Triticum urartu</name>
    <name type="common">Red wild einkorn</name>
    <name type="synonym">Crithodium urartu</name>
    <dbReference type="NCBI Taxonomy" id="4572"/>
    <lineage>
        <taxon>Eukaryota</taxon>
        <taxon>Viridiplantae</taxon>
        <taxon>Streptophyta</taxon>
        <taxon>Embryophyta</taxon>
        <taxon>Tracheophyta</taxon>
        <taxon>Spermatophyta</taxon>
        <taxon>Magnoliopsida</taxon>
        <taxon>Liliopsida</taxon>
        <taxon>Poales</taxon>
        <taxon>Poaceae</taxon>
        <taxon>BOP clade</taxon>
        <taxon>Pooideae</taxon>
        <taxon>Triticodae</taxon>
        <taxon>Triticeae</taxon>
        <taxon>Triticinae</taxon>
        <taxon>Triticum</taxon>
    </lineage>
</organism>
<evidence type="ECO:0000256" key="5">
    <source>
        <dbReference type="ARBA" id="ARBA00022692"/>
    </source>
</evidence>
<keyword evidence="14" id="KW-0430">Lectin</keyword>
<name>M7YH08_TRIUA</name>
<keyword evidence="11 14" id="KW-0675">Receptor</keyword>
<keyword evidence="7" id="KW-0547">Nucleotide-binding</keyword>
<evidence type="ECO:0000256" key="10">
    <source>
        <dbReference type="ARBA" id="ARBA00023136"/>
    </source>
</evidence>
<dbReference type="SUPFAM" id="SSF56112">
    <property type="entry name" value="Protein kinase-like (PK-like)"/>
    <property type="match status" value="1"/>
</dbReference>
<keyword evidence="4" id="KW-1003">Cell membrane</keyword>
<keyword evidence="9" id="KW-1133">Transmembrane helix</keyword>
<keyword evidence="10" id="KW-0472">Membrane</keyword>
<dbReference type="InterPro" id="IPR011009">
    <property type="entry name" value="Kinase-like_dom_sf"/>
</dbReference>
<dbReference type="InterPro" id="IPR025287">
    <property type="entry name" value="WAK_GUB"/>
</dbReference>
<evidence type="ECO:0000256" key="7">
    <source>
        <dbReference type="ARBA" id="ARBA00022741"/>
    </source>
</evidence>
<evidence type="ECO:0000256" key="9">
    <source>
        <dbReference type="ARBA" id="ARBA00022989"/>
    </source>
</evidence>
<dbReference type="GO" id="GO:0002229">
    <property type="term" value="P:defense response to oomycetes"/>
    <property type="evidence" value="ECO:0007669"/>
    <property type="project" value="UniProtKB-ARBA"/>
</dbReference>
<evidence type="ECO:0000256" key="8">
    <source>
        <dbReference type="ARBA" id="ARBA00022840"/>
    </source>
</evidence>
<dbReference type="PROSITE" id="PS00107">
    <property type="entry name" value="PROTEIN_KINASE_ATP"/>
    <property type="match status" value="1"/>
</dbReference>
<evidence type="ECO:0000256" key="4">
    <source>
        <dbReference type="ARBA" id="ARBA00022475"/>
    </source>
</evidence>
<dbReference type="SMART" id="SM00220">
    <property type="entry name" value="S_TKc"/>
    <property type="match status" value="1"/>
</dbReference>
<evidence type="ECO:0000256" key="3">
    <source>
        <dbReference type="ARBA" id="ARBA00010217"/>
    </source>
</evidence>
<dbReference type="OMA" id="TANFNEE"/>
<dbReference type="EMBL" id="KD240858">
    <property type="protein sequence ID" value="EMS49668.1"/>
    <property type="molecule type" value="Genomic_DNA"/>
</dbReference>
<evidence type="ECO:0000313" key="14">
    <source>
        <dbReference type="EMBL" id="EMS49668.1"/>
    </source>
</evidence>